<keyword evidence="3" id="KW-1185">Reference proteome</keyword>
<dbReference type="AlphaFoldDB" id="K3WNC9"/>
<proteinExistence type="inferred from homology"/>
<evidence type="ECO:0000313" key="3">
    <source>
        <dbReference type="Proteomes" id="UP000019132"/>
    </source>
</evidence>
<dbReference type="InParanoid" id="K3WNC9"/>
<dbReference type="Gene3D" id="2.40.160.200">
    <property type="entry name" value="LURP1-related"/>
    <property type="match status" value="1"/>
</dbReference>
<name>K3WNC9_GLOUD</name>
<reference evidence="3" key="1">
    <citation type="journal article" date="2010" name="Genome Biol.">
        <title>Genome sequence of the necrotrophic plant pathogen Pythium ultimum reveals original pathogenicity mechanisms and effector repertoire.</title>
        <authorList>
            <person name="Levesque C.A."/>
            <person name="Brouwer H."/>
            <person name="Cano L."/>
            <person name="Hamilton J.P."/>
            <person name="Holt C."/>
            <person name="Huitema E."/>
            <person name="Raffaele S."/>
            <person name="Robideau G.P."/>
            <person name="Thines M."/>
            <person name="Win J."/>
            <person name="Zerillo M.M."/>
            <person name="Beakes G.W."/>
            <person name="Boore J.L."/>
            <person name="Busam D."/>
            <person name="Dumas B."/>
            <person name="Ferriera S."/>
            <person name="Fuerstenberg S.I."/>
            <person name="Gachon C.M."/>
            <person name="Gaulin E."/>
            <person name="Govers F."/>
            <person name="Grenville-Briggs L."/>
            <person name="Horner N."/>
            <person name="Hostetler J."/>
            <person name="Jiang R.H."/>
            <person name="Johnson J."/>
            <person name="Krajaejun T."/>
            <person name="Lin H."/>
            <person name="Meijer H.J."/>
            <person name="Moore B."/>
            <person name="Morris P."/>
            <person name="Phuntmart V."/>
            <person name="Puiu D."/>
            <person name="Shetty J."/>
            <person name="Stajich J.E."/>
            <person name="Tripathy S."/>
            <person name="Wawra S."/>
            <person name="van West P."/>
            <person name="Whitty B.R."/>
            <person name="Coutinho P.M."/>
            <person name="Henrissat B."/>
            <person name="Martin F."/>
            <person name="Thomas P.D."/>
            <person name="Tyler B.M."/>
            <person name="De Vries R.P."/>
            <person name="Kamoun S."/>
            <person name="Yandell M."/>
            <person name="Tisserat N."/>
            <person name="Buell C.R."/>
        </authorList>
    </citation>
    <scope>NUCLEOTIDE SEQUENCE</scope>
    <source>
        <strain evidence="3">DAOM:BR144</strain>
    </source>
</reference>
<evidence type="ECO:0000256" key="1">
    <source>
        <dbReference type="ARBA" id="ARBA00005437"/>
    </source>
</evidence>
<dbReference type="Proteomes" id="UP000019132">
    <property type="component" value="Unassembled WGS sequence"/>
</dbReference>
<evidence type="ECO:0000313" key="2">
    <source>
        <dbReference type="EnsemblProtists" id="PYU1_T006471"/>
    </source>
</evidence>
<sequence length="228" mass="25901">MGNSKSVPNAFSDIELFPLLKPLVAIGSHFVRKDEITTIRLVETLHSSKNLSFKDVMSKHVLFHTGPTKQMELLLDAEKKPLVKISIKPDIKNIYYVYRAEADSERDDELMQIYVKMGQMTRTSYLDTELRVDFTDMTTNRRCKIGIQGEWRARTAMLWLDRGDGQPRAAIGKVYRTKMRNGFNVDIAPNVDTSLVLLICAVVDDELKKLRFYENSLGPTVAISIVSG</sequence>
<dbReference type="VEuPathDB" id="FungiDB:PYU1_G006459"/>
<dbReference type="eggNOG" id="ENOG502T3QN">
    <property type="taxonomic scope" value="Eukaryota"/>
</dbReference>
<dbReference type="Pfam" id="PF04525">
    <property type="entry name" value="LOR"/>
    <property type="match status" value="1"/>
</dbReference>
<reference evidence="2" key="3">
    <citation type="submission" date="2015-02" db="UniProtKB">
        <authorList>
            <consortium name="EnsemblProtists"/>
        </authorList>
    </citation>
    <scope>IDENTIFICATION</scope>
    <source>
        <strain evidence="2">DAOM BR144</strain>
    </source>
</reference>
<reference evidence="3" key="2">
    <citation type="submission" date="2010-04" db="EMBL/GenBank/DDBJ databases">
        <authorList>
            <person name="Buell R."/>
            <person name="Hamilton J."/>
            <person name="Hostetler J."/>
        </authorList>
    </citation>
    <scope>NUCLEOTIDE SEQUENCE [LARGE SCALE GENOMIC DNA]</scope>
    <source>
        <strain evidence="3">DAOM:BR144</strain>
    </source>
</reference>
<dbReference type="InterPro" id="IPR025659">
    <property type="entry name" value="Tubby-like_C"/>
</dbReference>
<dbReference type="InterPro" id="IPR038595">
    <property type="entry name" value="LOR_sf"/>
</dbReference>
<dbReference type="EnsemblProtists" id="PYU1_T006471">
    <property type="protein sequence ID" value="PYU1_T006471"/>
    <property type="gene ID" value="PYU1_G006459"/>
</dbReference>
<protein>
    <submittedName>
        <fullName evidence="2">Uncharacterized protein</fullName>
    </submittedName>
</protein>
<comment type="similarity">
    <text evidence="1">Belongs to the LOR family.</text>
</comment>
<dbReference type="SUPFAM" id="SSF54518">
    <property type="entry name" value="Tubby C-terminal domain-like"/>
    <property type="match status" value="1"/>
</dbReference>
<dbReference type="EMBL" id="GL376604">
    <property type="status" value="NOT_ANNOTATED_CDS"/>
    <property type="molecule type" value="Genomic_DNA"/>
</dbReference>
<accession>K3WNC9</accession>
<dbReference type="HOGENOM" id="CLU_063146_1_0_1"/>
<dbReference type="InterPro" id="IPR007612">
    <property type="entry name" value="LOR"/>
</dbReference>
<organism evidence="2 3">
    <name type="scientific">Globisporangium ultimum (strain ATCC 200006 / CBS 805.95 / DAOM BR144)</name>
    <name type="common">Pythium ultimum</name>
    <dbReference type="NCBI Taxonomy" id="431595"/>
    <lineage>
        <taxon>Eukaryota</taxon>
        <taxon>Sar</taxon>
        <taxon>Stramenopiles</taxon>
        <taxon>Oomycota</taxon>
        <taxon>Peronosporomycetes</taxon>
        <taxon>Pythiales</taxon>
        <taxon>Pythiaceae</taxon>
        <taxon>Globisporangium</taxon>
    </lineage>
</organism>